<dbReference type="FunFam" id="2.60.40.10:FF:001425">
    <property type="entry name" value="Interferon gamma receptor 1"/>
    <property type="match status" value="1"/>
</dbReference>
<dbReference type="OrthoDB" id="9946382at2759"/>
<protein>
    <submittedName>
        <fullName evidence="2">INGR1 protein</fullName>
    </submittedName>
</protein>
<feature type="domain" description="Fibronectin type-III" evidence="1">
    <location>
        <begin position="1"/>
        <end position="84"/>
    </location>
</feature>
<feature type="non-terminal residue" evidence="2">
    <location>
        <position position="1"/>
    </location>
</feature>
<keyword evidence="3" id="KW-1185">Reference proteome</keyword>
<reference evidence="2 3" key="1">
    <citation type="submission" date="2019-09" db="EMBL/GenBank/DDBJ databases">
        <title>Bird 10,000 Genomes (B10K) Project - Family phase.</title>
        <authorList>
            <person name="Zhang G."/>
        </authorList>
    </citation>
    <scope>NUCLEOTIDE SEQUENCE [LARGE SCALE GENOMIC DNA]</scope>
    <source>
        <strain evidence="2">B10K-DU-001-62</strain>
        <tissue evidence="2">Muscle</tissue>
    </source>
</reference>
<dbReference type="SUPFAM" id="SSF49265">
    <property type="entry name" value="Fibronectin type III"/>
    <property type="match status" value="1"/>
</dbReference>
<evidence type="ECO:0000313" key="2">
    <source>
        <dbReference type="EMBL" id="NXI34635.1"/>
    </source>
</evidence>
<sequence length="120" mass="13823">VPSPAQIVVTSENLKTVLHWQYPPMSETPRFIVEIKPYDLGRYKNVSTCVNIAAHFCDLSKEIYGPDVSHWFRVKAVVGSQESEYVETEVFLWRKHGKIGPPKLDLSRHSDKIMVDIYHP</sequence>
<dbReference type="Pfam" id="PF01108">
    <property type="entry name" value="Tissue_fac"/>
    <property type="match status" value="1"/>
</dbReference>
<dbReference type="PANTHER" id="PTHR20859:SF5">
    <property type="entry name" value="INTERFERON GAMMA RECEPTOR 1"/>
    <property type="match status" value="1"/>
</dbReference>
<dbReference type="GO" id="GO:0005886">
    <property type="term" value="C:plasma membrane"/>
    <property type="evidence" value="ECO:0007669"/>
    <property type="project" value="TreeGrafter"/>
</dbReference>
<proteinExistence type="predicted"/>
<organism evidence="2 3">
    <name type="scientific">Galbula dea</name>
    <dbReference type="NCBI Taxonomy" id="1109041"/>
    <lineage>
        <taxon>Eukaryota</taxon>
        <taxon>Metazoa</taxon>
        <taxon>Chordata</taxon>
        <taxon>Craniata</taxon>
        <taxon>Vertebrata</taxon>
        <taxon>Euteleostomi</taxon>
        <taxon>Archelosauria</taxon>
        <taxon>Archosauria</taxon>
        <taxon>Dinosauria</taxon>
        <taxon>Saurischia</taxon>
        <taxon>Theropoda</taxon>
        <taxon>Coelurosauria</taxon>
        <taxon>Aves</taxon>
        <taxon>Neognathae</taxon>
        <taxon>Neoaves</taxon>
        <taxon>Telluraves</taxon>
        <taxon>Coraciimorphae</taxon>
        <taxon>Piciformes</taxon>
        <taxon>Galbulidae</taxon>
        <taxon>Galbula</taxon>
    </lineage>
</organism>
<dbReference type="Gene3D" id="2.60.40.10">
    <property type="entry name" value="Immunoglobulins"/>
    <property type="match status" value="2"/>
</dbReference>
<dbReference type="GO" id="GO:0004896">
    <property type="term" value="F:cytokine receptor activity"/>
    <property type="evidence" value="ECO:0007669"/>
    <property type="project" value="TreeGrafter"/>
</dbReference>
<dbReference type="InterPro" id="IPR013783">
    <property type="entry name" value="Ig-like_fold"/>
</dbReference>
<gene>
    <name evidence="2" type="primary">Ifngr1_0</name>
    <name evidence="2" type="ORF">GALDEA_R03265</name>
</gene>
<dbReference type="EMBL" id="VWZX01000359">
    <property type="protein sequence ID" value="NXI34635.1"/>
    <property type="molecule type" value="Genomic_DNA"/>
</dbReference>
<accession>A0A7K9SER2</accession>
<evidence type="ECO:0000313" key="3">
    <source>
        <dbReference type="Proteomes" id="UP000566440"/>
    </source>
</evidence>
<dbReference type="AlphaFoldDB" id="A0A7K9SER2"/>
<evidence type="ECO:0000259" key="1">
    <source>
        <dbReference type="Pfam" id="PF01108"/>
    </source>
</evidence>
<dbReference type="InterPro" id="IPR036116">
    <property type="entry name" value="FN3_sf"/>
</dbReference>
<dbReference type="InterPro" id="IPR050650">
    <property type="entry name" value="Type-II_Cytokine-TF_Rcpt"/>
</dbReference>
<feature type="non-terminal residue" evidence="2">
    <location>
        <position position="120"/>
    </location>
</feature>
<comment type="caution">
    <text evidence="2">The sequence shown here is derived from an EMBL/GenBank/DDBJ whole genome shotgun (WGS) entry which is preliminary data.</text>
</comment>
<dbReference type="PANTHER" id="PTHR20859">
    <property type="entry name" value="INTERFERON/INTERLEUKIN RECEPTOR"/>
    <property type="match status" value="1"/>
</dbReference>
<dbReference type="Proteomes" id="UP000566440">
    <property type="component" value="Unassembled WGS sequence"/>
</dbReference>
<name>A0A7K9SER2_9PICI</name>
<dbReference type="InterPro" id="IPR003961">
    <property type="entry name" value="FN3_dom"/>
</dbReference>